<dbReference type="GO" id="GO:0030170">
    <property type="term" value="F:pyridoxal phosphate binding"/>
    <property type="evidence" value="ECO:0007669"/>
    <property type="project" value="UniProtKB-UniRule"/>
</dbReference>
<proteinExistence type="inferred from homology"/>
<dbReference type="InterPro" id="IPR029066">
    <property type="entry name" value="PLP-binding_barrel"/>
</dbReference>
<feature type="modified residue" description="N6-(pyridoxal phosphate)lysine" evidence="5 7">
    <location>
        <position position="60"/>
    </location>
</feature>
<organism evidence="11 12">
    <name type="scientific">Succinivibrio dextrinosolvens</name>
    <dbReference type="NCBI Taxonomy" id="83771"/>
    <lineage>
        <taxon>Bacteria</taxon>
        <taxon>Pseudomonadati</taxon>
        <taxon>Pseudomonadota</taxon>
        <taxon>Gammaproteobacteria</taxon>
        <taxon>Aeromonadales</taxon>
        <taxon>Succinivibrionaceae</taxon>
        <taxon>Succinivibrio</taxon>
    </lineage>
</organism>
<dbReference type="InterPro" id="IPR009006">
    <property type="entry name" value="Ala_racemase/Decarboxylase_C"/>
</dbReference>
<dbReference type="FunFam" id="3.20.20.10:FF:000003">
    <property type="entry name" value="Diaminopimelate decarboxylase"/>
    <property type="match status" value="1"/>
</dbReference>
<dbReference type="NCBIfam" id="TIGR01048">
    <property type="entry name" value="lysA"/>
    <property type="match status" value="1"/>
</dbReference>
<comment type="subunit">
    <text evidence="5">Homodimer.</text>
</comment>
<dbReference type="UniPathway" id="UPA00034">
    <property type="reaction ID" value="UER00027"/>
</dbReference>
<dbReference type="InterPro" id="IPR000183">
    <property type="entry name" value="Orn/DAP/Arg_de-COase"/>
</dbReference>
<dbReference type="RefSeq" id="WP_074839332.1">
    <property type="nucleotide sequence ID" value="NZ_CP047056.1"/>
</dbReference>
<dbReference type="InterPro" id="IPR002986">
    <property type="entry name" value="DAP_deCOOHase_LysA"/>
</dbReference>
<evidence type="ECO:0000256" key="6">
    <source>
        <dbReference type="NCBIfam" id="TIGR01048"/>
    </source>
</evidence>
<name>A0A662Z9H1_9GAMM</name>
<feature type="domain" description="Orn/DAP/Arg decarboxylase 2 N-terminal" evidence="10">
    <location>
        <begin position="36"/>
        <end position="280"/>
    </location>
</feature>
<evidence type="ECO:0000313" key="12">
    <source>
        <dbReference type="Proteomes" id="UP000243374"/>
    </source>
</evidence>
<evidence type="ECO:0000259" key="9">
    <source>
        <dbReference type="Pfam" id="PF00278"/>
    </source>
</evidence>
<evidence type="ECO:0000256" key="2">
    <source>
        <dbReference type="ARBA" id="ARBA00022793"/>
    </source>
</evidence>
<evidence type="ECO:0000256" key="8">
    <source>
        <dbReference type="RuleBase" id="RU003738"/>
    </source>
</evidence>
<sequence length="415" mass="45007">MDFFGFKDSDLYAESVKITDIASQYGTPLYVYSKATLSKHMEAFESALKSRKHLVCFAVKACSNLAVLNLMAKLGAGFDIVSEGELRRVIAAGGDPSKVVFSGVGKSESEIEFALSQKINCLNIESPEEIDTVIKVARRLNVVAPVALRVNPGVDAKTHPSISTGLKNNKFGVSEDLAFDLYRKMSLEPCLKVSGIDCHIGSQMTSVDPIIEASDKLISLYNKLVAAGIKVDHIDIGGGLGVIYDNETPPSPEEYLTPILKKLEGLDVALYIEPGRAMVANAAVLLAKVLYQKDNGDKHFVITDTAMNDMIRPALYGAKMTIVNATRHSDTAAVKSDIVGPICESDDFLGKDRSLCVKNGDILVVRGAGAYGSSMASTYNTRRLCAEVMVDGDKTVLIKKRQAFEDIWKDEIIPE</sequence>
<dbReference type="GO" id="GO:0009089">
    <property type="term" value="P:lysine biosynthetic process via diaminopimelate"/>
    <property type="evidence" value="ECO:0007669"/>
    <property type="project" value="UniProtKB-UniRule"/>
</dbReference>
<feature type="binding site" evidence="5">
    <location>
        <position position="316"/>
    </location>
    <ligand>
        <name>substrate</name>
    </ligand>
</feature>
<dbReference type="OrthoDB" id="9802241at2"/>
<dbReference type="SUPFAM" id="SSF50621">
    <property type="entry name" value="Alanine racemase C-terminal domain-like"/>
    <property type="match status" value="1"/>
</dbReference>
<feature type="binding site" evidence="5">
    <location>
        <position position="312"/>
    </location>
    <ligand>
        <name>substrate</name>
    </ligand>
</feature>
<comment type="catalytic activity">
    <reaction evidence="5 8">
        <text>meso-2,6-diaminopimelate + H(+) = L-lysine + CO2</text>
        <dbReference type="Rhea" id="RHEA:15101"/>
        <dbReference type="ChEBI" id="CHEBI:15378"/>
        <dbReference type="ChEBI" id="CHEBI:16526"/>
        <dbReference type="ChEBI" id="CHEBI:32551"/>
        <dbReference type="ChEBI" id="CHEBI:57791"/>
        <dbReference type="EC" id="4.1.1.20"/>
    </reaction>
</comment>
<evidence type="ECO:0000256" key="3">
    <source>
        <dbReference type="ARBA" id="ARBA00022898"/>
    </source>
</evidence>
<dbReference type="Pfam" id="PF00278">
    <property type="entry name" value="Orn_DAP_Arg_deC"/>
    <property type="match status" value="1"/>
</dbReference>
<comment type="pathway">
    <text evidence="5 8">Amino-acid biosynthesis; L-lysine biosynthesis via DAP pathway; L-lysine from DL-2,6-diaminopimelate: step 1/1.</text>
</comment>
<comment type="similarity">
    <text evidence="5">Belongs to the Orn/Lys/Arg decarboxylase class-II family. LysA subfamily.</text>
</comment>
<dbReference type="PANTHER" id="PTHR43727">
    <property type="entry name" value="DIAMINOPIMELATE DECARBOXYLASE"/>
    <property type="match status" value="1"/>
</dbReference>
<dbReference type="HAMAP" id="MF_02120">
    <property type="entry name" value="LysA"/>
    <property type="match status" value="1"/>
</dbReference>
<dbReference type="EC" id="4.1.1.20" evidence="5 6"/>
<feature type="binding site" evidence="5">
    <location>
        <position position="371"/>
    </location>
    <ligand>
        <name>substrate</name>
    </ligand>
</feature>
<dbReference type="Gene3D" id="2.40.37.10">
    <property type="entry name" value="Lyase, Ornithine Decarboxylase, Chain A, domain 1"/>
    <property type="match status" value="1"/>
</dbReference>
<dbReference type="InterPro" id="IPR022644">
    <property type="entry name" value="De-COase2_N"/>
</dbReference>
<dbReference type="SUPFAM" id="SSF51419">
    <property type="entry name" value="PLP-binding barrel"/>
    <property type="match status" value="1"/>
</dbReference>
<evidence type="ECO:0000259" key="10">
    <source>
        <dbReference type="Pfam" id="PF02784"/>
    </source>
</evidence>
<feature type="domain" description="Orn/DAP/Arg decarboxylase 2 C-terminal" evidence="9">
    <location>
        <begin position="30"/>
        <end position="369"/>
    </location>
</feature>
<evidence type="ECO:0000256" key="7">
    <source>
        <dbReference type="PIRSR" id="PIRSR600183-50"/>
    </source>
</evidence>
<reference evidence="11 12" key="1">
    <citation type="submission" date="2016-10" db="EMBL/GenBank/DDBJ databases">
        <authorList>
            <person name="Varghese N."/>
            <person name="Submissions S."/>
        </authorList>
    </citation>
    <scope>NUCLEOTIDE SEQUENCE [LARGE SCALE GENOMIC DNA]</scope>
    <source>
        <strain evidence="11 12">22B</strain>
    </source>
</reference>
<evidence type="ECO:0000256" key="4">
    <source>
        <dbReference type="ARBA" id="ARBA00023239"/>
    </source>
</evidence>
<keyword evidence="5" id="KW-0028">Amino-acid biosynthesis</keyword>
<dbReference type="PROSITE" id="PS00878">
    <property type="entry name" value="ODR_DC_2_1"/>
    <property type="match status" value="1"/>
</dbReference>
<dbReference type="PRINTS" id="PR01181">
    <property type="entry name" value="DAPDCRBXLASE"/>
</dbReference>
<feature type="binding site" evidence="5">
    <location>
        <position position="276"/>
    </location>
    <ligand>
        <name>substrate</name>
    </ligand>
</feature>
<dbReference type="PRINTS" id="PR01179">
    <property type="entry name" value="ODADCRBXLASE"/>
</dbReference>
<keyword evidence="5 8" id="KW-0457">Lysine biosynthesis</keyword>
<accession>A0A662Z9H1</accession>
<keyword evidence="3 5" id="KW-0663">Pyridoxal phosphate</keyword>
<gene>
    <name evidence="5" type="primary">lysA</name>
    <name evidence="11" type="ORF">SAMN04487865_10073</name>
</gene>
<dbReference type="Proteomes" id="UP000243374">
    <property type="component" value="Unassembled WGS sequence"/>
</dbReference>
<keyword evidence="2 5" id="KW-0210">Decarboxylase</keyword>
<evidence type="ECO:0000313" key="11">
    <source>
        <dbReference type="EMBL" id="SFJ90593.1"/>
    </source>
</evidence>
<dbReference type="AlphaFoldDB" id="A0A662Z9H1"/>
<keyword evidence="4 5" id="KW-0456">Lyase</keyword>
<protein>
    <recommendedName>
        <fullName evidence="5 6">Diaminopimelate decarboxylase</fullName>
        <shortName evidence="5">DAP decarboxylase</shortName>
        <shortName evidence="5">DAPDC</shortName>
        <ecNumber evidence="5 6">4.1.1.20</ecNumber>
    </recommendedName>
</protein>
<dbReference type="Gene3D" id="3.20.20.10">
    <property type="entry name" value="Alanine racemase"/>
    <property type="match status" value="1"/>
</dbReference>
<feature type="binding site" evidence="5">
    <location>
        <position position="371"/>
    </location>
    <ligand>
        <name>pyridoxal 5'-phosphate</name>
        <dbReference type="ChEBI" id="CHEBI:597326"/>
    </ligand>
</feature>
<keyword evidence="12" id="KW-1185">Reference proteome</keyword>
<feature type="active site" description="Proton donor" evidence="7">
    <location>
        <position position="343"/>
    </location>
</feature>
<dbReference type="Pfam" id="PF02784">
    <property type="entry name" value="Orn_Arg_deC_N"/>
    <property type="match status" value="1"/>
</dbReference>
<comment type="function">
    <text evidence="5">Specifically catalyzes the decarboxylation of meso-diaminopimelate (meso-DAP) to L-lysine.</text>
</comment>
<dbReference type="InterPro" id="IPR022643">
    <property type="entry name" value="De-COase2_C"/>
</dbReference>
<dbReference type="InterPro" id="IPR022653">
    <property type="entry name" value="De-COase2_pyr-phos_BS"/>
</dbReference>
<dbReference type="PANTHER" id="PTHR43727:SF2">
    <property type="entry name" value="GROUP IV DECARBOXYLASE"/>
    <property type="match status" value="1"/>
</dbReference>
<feature type="binding site" evidence="5">
    <location>
        <position position="344"/>
    </location>
    <ligand>
        <name>substrate</name>
    </ligand>
</feature>
<dbReference type="EMBL" id="FOSF01000007">
    <property type="protein sequence ID" value="SFJ90593.1"/>
    <property type="molecule type" value="Genomic_DNA"/>
</dbReference>
<comment type="cofactor">
    <cofactor evidence="1 5 7 8">
        <name>pyridoxal 5'-phosphate</name>
        <dbReference type="ChEBI" id="CHEBI:597326"/>
    </cofactor>
</comment>
<dbReference type="GO" id="GO:0008836">
    <property type="term" value="F:diaminopimelate decarboxylase activity"/>
    <property type="evidence" value="ECO:0007669"/>
    <property type="project" value="UniProtKB-UniRule"/>
</dbReference>
<feature type="binding site" evidence="5">
    <location>
        <begin position="273"/>
        <end position="276"/>
    </location>
    <ligand>
        <name>pyridoxal 5'-phosphate</name>
        <dbReference type="ChEBI" id="CHEBI:597326"/>
    </ligand>
</feature>
<evidence type="ECO:0000256" key="5">
    <source>
        <dbReference type="HAMAP-Rule" id="MF_02120"/>
    </source>
</evidence>
<dbReference type="CDD" id="cd06828">
    <property type="entry name" value="PLPDE_III_DapDC"/>
    <property type="match status" value="1"/>
</dbReference>
<evidence type="ECO:0000256" key="1">
    <source>
        <dbReference type="ARBA" id="ARBA00001933"/>
    </source>
</evidence>
<feature type="binding site" evidence="5">
    <location>
        <position position="239"/>
    </location>
    <ligand>
        <name>pyridoxal 5'-phosphate</name>
        <dbReference type="ChEBI" id="CHEBI:597326"/>
    </ligand>
</feature>